<dbReference type="Gene3D" id="1.20.120.530">
    <property type="entry name" value="GntR ligand-binding domain-like"/>
    <property type="match status" value="1"/>
</dbReference>
<keyword evidence="1" id="KW-0805">Transcription regulation</keyword>
<dbReference type="Proteomes" id="UP000467249">
    <property type="component" value="Chromosome"/>
</dbReference>
<dbReference type="EMBL" id="AP022620">
    <property type="protein sequence ID" value="BBZ75555.1"/>
    <property type="molecule type" value="Genomic_DNA"/>
</dbReference>
<accession>A0A6N4W4F8</accession>
<feature type="domain" description="HTH gntR-type" evidence="4">
    <location>
        <begin position="10"/>
        <end position="80"/>
    </location>
</feature>
<keyword evidence="3" id="KW-0804">Transcription</keyword>
<gene>
    <name evidence="5" type="ORF">MANY_08920</name>
</gene>
<dbReference type="Pfam" id="PF00392">
    <property type="entry name" value="GntR"/>
    <property type="match status" value="1"/>
</dbReference>
<dbReference type="KEGG" id="many:MANY_08920"/>
<protein>
    <submittedName>
        <fullName evidence="5">GntR family transcriptional regulator</fullName>
    </submittedName>
</protein>
<sequence length="248" mass="26976">MAKSMLVKVPKASELVAANLRRRIITGELGSGDLLPSEVVLMQEFGVSRPTLREAFRILESESIITVQRGARGGGRVLQPDGAVAARYMGILLQYQGVPLSDLYQARTEIEVSAVGMIGASRRKAVLRDLESRLEEGQQFLTSPDEEKFAEFSVGFHLAVVNAPGSTTLSLLGAMLFEIIDAHNKIFMATHEVGLPVNRVAMKAYSKLVALLAAGDTEGAQRHWRKHLGNVEQYMVGDADSTLVEVLS</sequence>
<dbReference type="PANTHER" id="PTHR43537">
    <property type="entry name" value="TRANSCRIPTIONAL REGULATOR, GNTR FAMILY"/>
    <property type="match status" value="1"/>
</dbReference>
<dbReference type="RefSeq" id="WP_246224207.1">
    <property type="nucleotide sequence ID" value="NZ_AP022620.1"/>
</dbReference>
<dbReference type="PANTHER" id="PTHR43537:SF5">
    <property type="entry name" value="UXU OPERON TRANSCRIPTIONAL REGULATOR"/>
    <property type="match status" value="1"/>
</dbReference>
<evidence type="ECO:0000256" key="2">
    <source>
        <dbReference type="ARBA" id="ARBA00023125"/>
    </source>
</evidence>
<reference evidence="5 6" key="1">
    <citation type="journal article" date="2019" name="Emerg. Microbes Infect.">
        <title>Comprehensive subspecies identification of 175 nontuberculous mycobacteria species based on 7547 genomic profiles.</title>
        <authorList>
            <person name="Matsumoto Y."/>
            <person name="Kinjo T."/>
            <person name="Motooka D."/>
            <person name="Nabeya D."/>
            <person name="Jung N."/>
            <person name="Uechi K."/>
            <person name="Horii T."/>
            <person name="Iida T."/>
            <person name="Fujita J."/>
            <person name="Nakamura S."/>
        </authorList>
    </citation>
    <scope>NUCLEOTIDE SEQUENCE [LARGE SCALE GENOMIC DNA]</scope>
    <source>
        <strain evidence="5 6">JCM 30275</strain>
    </source>
</reference>
<dbReference type="Gene3D" id="1.10.10.10">
    <property type="entry name" value="Winged helix-like DNA-binding domain superfamily/Winged helix DNA-binding domain"/>
    <property type="match status" value="1"/>
</dbReference>
<evidence type="ECO:0000313" key="6">
    <source>
        <dbReference type="Proteomes" id="UP000467249"/>
    </source>
</evidence>
<dbReference type="CDD" id="cd07377">
    <property type="entry name" value="WHTH_GntR"/>
    <property type="match status" value="1"/>
</dbReference>
<dbReference type="GO" id="GO:0003700">
    <property type="term" value="F:DNA-binding transcription factor activity"/>
    <property type="evidence" value="ECO:0007669"/>
    <property type="project" value="InterPro"/>
</dbReference>
<organism evidence="5 6">
    <name type="scientific">Mycolicibacterium anyangense</name>
    <dbReference type="NCBI Taxonomy" id="1431246"/>
    <lineage>
        <taxon>Bacteria</taxon>
        <taxon>Bacillati</taxon>
        <taxon>Actinomycetota</taxon>
        <taxon>Actinomycetes</taxon>
        <taxon>Mycobacteriales</taxon>
        <taxon>Mycobacteriaceae</taxon>
        <taxon>Mycolicibacterium</taxon>
    </lineage>
</organism>
<evidence type="ECO:0000313" key="5">
    <source>
        <dbReference type="EMBL" id="BBZ75555.1"/>
    </source>
</evidence>
<dbReference type="Pfam" id="PF07729">
    <property type="entry name" value="FCD"/>
    <property type="match status" value="1"/>
</dbReference>
<dbReference type="SUPFAM" id="SSF46785">
    <property type="entry name" value="Winged helix' DNA-binding domain"/>
    <property type="match status" value="1"/>
</dbReference>
<keyword evidence="2" id="KW-0238">DNA-binding</keyword>
<dbReference type="InterPro" id="IPR000524">
    <property type="entry name" value="Tscrpt_reg_HTH_GntR"/>
</dbReference>
<dbReference type="GO" id="GO:0003677">
    <property type="term" value="F:DNA binding"/>
    <property type="evidence" value="ECO:0007669"/>
    <property type="project" value="UniProtKB-KW"/>
</dbReference>
<dbReference type="PRINTS" id="PR00035">
    <property type="entry name" value="HTHGNTR"/>
</dbReference>
<dbReference type="InterPro" id="IPR008920">
    <property type="entry name" value="TF_FadR/GntR_C"/>
</dbReference>
<evidence type="ECO:0000259" key="4">
    <source>
        <dbReference type="PROSITE" id="PS50949"/>
    </source>
</evidence>
<dbReference type="PROSITE" id="PS50949">
    <property type="entry name" value="HTH_GNTR"/>
    <property type="match status" value="1"/>
</dbReference>
<evidence type="ECO:0000256" key="3">
    <source>
        <dbReference type="ARBA" id="ARBA00023163"/>
    </source>
</evidence>
<proteinExistence type="predicted"/>
<evidence type="ECO:0000256" key="1">
    <source>
        <dbReference type="ARBA" id="ARBA00023015"/>
    </source>
</evidence>
<dbReference type="SMART" id="SM00345">
    <property type="entry name" value="HTH_GNTR"/>
    <property type="match status" value="1"/>
</dbReference>
<dbReference type="AlphaFoldDB" id="A0A6N4W4F8"/>
<dbReference type="SUPFAM" id="SSF48008">
    <property type="entry name" value="GntR ligand-binding domain-like"/>
    <property type="match status" value="1"/>
</dbReference>
<dbReference type="InterPro" id="IPR011711">
    <property type="entry name" value="GntR_C"/>
</dbReference>
<keyword evidence="6" id="KW-1185">Reference proteome</keyword>
<dbReference type="SMART" id="SM00895">
    <property type="entry name" value="FCD"/>
    <property type="match status" value="1"/>
</dbReference>
<dbReference type="InterPro" id="IPR036390">
    <property type="entry name" value="WH_DNA-bd_sf"/>
</dbReference>
<name>A0A6N4W4F8_9MYCO</name>
<dbReference type="InterPro" id="IPR036388">
    <property type="entry name" value="WH-like_DNA-bd_sf"/>
</dbReference>